<reference evidence="4" key="1">
    <citation type="submission" date="2020-04" db="EMBL/GenBank/DDBJ databases">
        <authorList>
            <person name="Alioto T."/>
            <person name="Alioto T."/>
            <person name="Gomez Garrido J."/>
        </authorList>
    </citation>
    <scope>NUCLEOTIDE SEQUENCE</scope>
    <source>
        <strain evidence="4">A484AB</strain>
    </source>
</reference>
<dbReference type="GO" id="GO:0004842">
    <property type="term" value="F:ubiquitin-protein transferase activity"/>
    <property type="evidence" value="ECO:0007669"/>
    <property type="project" value="InterPro"/>
</dbReference>
<dbReference type="Proteomes" id="UP001152795">
    <property type="component" value="Unassembled WGS sequence"/>
</dbReference>
<comment type="caution">
    <text evidence="4">The sequence shown here is derived from an EMBL/GenBank/DDBJ whole genome shotgun (WGS) entry which is preliminary data.</text>
</comment>
<accession>A0A7D9LEH4</accession>
<dbReference type="PROSITE" id="PS50237">
    <property type="entry name" value="HECT"/>
    <property type="match status" value="1"/>
</dbReference>
<comment type="caution">
    <text evidence="2">Lacks conserved residue(s) required for the propagation of feature annotation.</text>
</comment>
<dbReference type="Gene3D" id="3.90.1750.10">
    <property type="entry name" value="Hect, E3 ligase catalytic domains"/>
    <property type="match status" value="1"/>
</dbReference>
<dbReference type="InterPro" id="IPR035983">
    <property type="entry name" value="Hect_E3_ubiquitin_ligase"/>
</dbReference>
<dbReference type="AlphaFoldDB" id="A0A7D9LEH4"/>
<keyword evidence="4" id="KW-0436">Ligase</keyword>
<feature type="region of interest" description="Disordered" evidence="3">
    <location>
        <begin position="25"/>
        <end position="87"/>
    </location>
</feature>
<dbReference type="OrthoDB" id="5978788at2759"/>
<sequence>MYCCSCGKELQSAFVFCPSCGTRKGETSGIISPSNTETDSANADSSKRKRQSASTNPPSFSAYMKQKETERQSHFKPNKKKGRVGETQAKAKDEVIINVGLMEYEYGEAKIQRGKSFPVKLSRDMGYDEVRERALKKWEDYDRTFSRDRGYVVTFQDGKLAKQIPGSSEEFTLRKYKEGLGKSYSRIVLYLCPATEKRIESTMPITNWLSEEEAEIERVLWDSDSNVDDFADDFIDSSTEASATPVPVPSPHQPEVIQLFEVADFLPIGLDENSAVQQAIDESIQQLGNTEEEEVKNEDPNDLEDESVVILIKDHANKMVKGDPRSVVVSRLSIWETAKPYFLRQRFLQRNSLLRVTFATFEGQEDAVDNGGPRREFFHLLLGAMSKESGTLFNTSEGHIIRPNFKALQSSAFSVVGKMLATMIVQGGELPRIFSPSLCQYIQGGIDNAFPQIDEVADIIVRKSLKKLQEAKTQLDVNKCWTECEWKVDIDGLPLKINLNERHILVNEITKYYVIIRCKSMLDQFIQGLSYYGVLDFIRSSKGMAHHLFSCKKGGKVNVQQVIKTLKPAFSPQGNQRRVKEEIVMAIFIAFLKSIEDGTLQECLEDSDWKLTEQEKSIIPLLTPSHMLLFATGAANTPSIGFDPKPMITFVHDEGKSIPSAQT</sequence>
<feature type="compositionally biased region" description="Polar residues" evidence="3">
    <location>
        <begin position="29"/>
        <end position="44"/>
    </location>
</feature>
<keyword evidence="5" id="KW-1185">Reference proteome</keyword>
<evidence type="ECO:0000256" key="1">
    <source>
        <dbReference type="ARBA" id="ARBA00022786"/>
    </source>
</evidence>
<proteinExistence type="predicted"/>
<evidence type="ECO:0000256" key="3">
    <source>
        <dbReference type="SAM" id="MobiDB-lite"/>
    </source>
</evidence>
<evidence type="ECO:0000313" key="5">
    <source>
        <dbReference type="Proteomes" id="UP001152795"/>
    </source>
</evidence>
<dbReference type="InterPro" id="IPR000569">
    <property type="entry name" value="HECT_dom"/>
</dbReference>
<organism evidence="4 5">
    <name type="scientific">Paramuricea clavata</name>
    <name type="common">Red gorgonian</name>
    <name type="synonym">Violescent sea-whip</name>
    <dbReference type="NCBI Taxonomy" id="317549"/>
    <lineage>
        <taxon>Eukaryota</taxon>
        <taxon>Metazoa</taxon>
        <taxon>Cnidaria</taxon>
        <taxon>Anthozoa</taxon>
        <taxon>Octocorallia</taxon>
        <taxon>Malacalcyonacea</taxon>
        <taxon>Plexauridae</taxon>
        <taxon>Paramuricea</taxon>
    </lineage>
</organism>
<dbReference type="EMBL" id="CACRXK020017567">
    <property type="protein sequence ID" value="CAB4031363.1"/>
    <property type="molecule type" value="Genomic_DNA"/>
</dbReference>
<evidence type="ECO:0000313" key="4">
    <source>
        <dbReference type="EMBL" id="CAB4031363.1"/>
    </source>
</evidence>
<gene>
    <name evidence="4" type="ORF">PACLA_8A016406</name>
</gene>
<name>A0A7D9LEH4_PARCT</name>
<evidence type="ECO:0000256" key="2">
    <source>
        <dbReference type="PROSITE-ProRule" id="PRU00104"/>
    </source>
</evidence>
<dbReference type="GO" id="GO:0016874">
    <property type="term" value="F:ligase activity"/>
    <property type="evidence" value="ECO:0007669"/>
    <property type="project" value="UniProtKB-KW"/>
</dbReference>
<protein>
    <submittedName>
        <fullName evidence="4">G2 M phase-specific E3 ubiquitin- ligase-like</fullName>
    </submittedName>
</protein>
<keyword evidence="1 2" id="KW-0833">Ubl conjugation pathway</keyword>
<dbReference type="SUPFAM" id="SSF56204">
    <property type="entry name" value="Hect, E3 ligase catalytic domain"/>
    <property type="match status" value="1"/>
</dbReference>